<dbReference type="AlphaFoldDB" id="A0A1I2K0M7"/>
<protein>
    <submittedName>
        <fullName evidence="1">Uncharacterized protein</fullName>
    </submittedName>
</protein>
<dbReference type="STRING" id="380248.SAMN05216251_120147"/>
<dbReference type="Proteomes" id="UP000199323">
    <property type="component" value="Unassembled WGS sequence"/>
</dbReference>
<reference evidence="1 2" key="1">
    <citation type="submission" date="2016-10" db="EMBL/GenBank/DDBJ databases">
        <authorList>
            <person name="de Groot N.N."/>
        </authorList>
    </citation>
    <scope>NUCLEOTIDE SEQUENCE [LARGE SCALE GENOMIC DNA]</scope>
    <source>
        <strain evidence="1 2">CGMCC 4.3510</strain>
    </source>
</reference>
<keyword evidence="2" id="KW-1185">Reference proteome</keyword>
<proteinExistence type="predicted"/>
<organism evidence="1 2">
    <name type="scientific">Actinacidiphila alni</name>
    <dbReference type="NCBI Taxonomy" id="380248"/>
    <lineage>
        <taxon>Bacteria</taxon>
        <taxon>Bacillati</taxon>
        <taxon>Actinomycetota</taxon>
        <taxon>Actinomycetes</taxon>
        <taxon>Kitasatosporales</taxon>
        <taxon>Streptomycetaceae</taxon>
        <taxon>Actinacidiphila</taxon>
    </lineage>
</organism>
<evidence type="ECO:0000313" key="1">
    <source>
        <dbReference type="EMBL" id="SFF59838.1"/>
    </source>
</evidence>
<sequence>MAVVATAEPALRPAVGAEAVEHIRASLTARPAELDRWASFPGVRAARSA</sequence>
<evidence type="ECO:0000313" key="2">
    <source>
        <dbReference type="Proteomes" id="UP000199323"/>
    </source>
</evidence>
<dbReference type="EMBL" id="FONG01000020">
    <property type="protein sequence ID" value="SFF59838.1"/>
    <property type="molecule type" value="Genomic_DNA"/>
</dbReference>
<dbReference type="RefSeq" id="WP_177246652.1">
    <property type="nucleotide sequence ID" value="NZ_FONG01000020.1"/>
</dbReference>
<gene>
    <name evidence="1" type="ORF">SAMN05216251_120147</name>
</gene>
<name>A0A1I2K0M7_9ACTN</name>
<accession>A0A1I2K0M7</accession>